<name>A0A1M6GHE0_9FLAO</name>
<dbReference type="PANTHER" id="PTHR30026:SF20">
    <property type="entry name" value="OUTER MEMBRANE PROTEIN TOLC"/>
    <property type="match status" value="1"/>
</dbReference>
<dbReference type="STRING" id="1118202.SAMN05443429_10914"/>
<accession>A0A1M6GHE0</accession>
<dbReference type="OrthoDB" id="367883at2"/>
<evidence type="ECO:0000256" key="2">
    <source>
        <dbReference type="ARBA" id="ARBA00007613"/>
    </source>
</evidence>
<dbReference type="SUPFAM" id="SSF56954">
    <property type="entry name" value="Outer membrane efflux proteins (OEP)"/>
    <property type="match status" value="1"/>
</dbReference>
<keyword evidence="5" id="KW-0812">Transmembrane</keyword>
<evidence type="ECO:0000313" key="9">
    <source>
        <dbReference type="EMBL" id="SHJ09374.1"/>
    </source>
</evidence>
<dbReference type="Pfam" id="PF02321">
    <property type="entry name" value="OEP"/>
    <property type="match status" value="2"/>
</dbReference>
<comment type="subcellular location">
    <subcellularLocation>
        <location evidence="1">Cell outer membrane</location>
    </subcellularLocation>
</comment>
<dbReference type="GO" id="GO:0015288">
    <property type="term" value="F:porin activity"/>
    <property type="evidence" value="ECO:0007669"/>
    <property type="project" value="TreeGrafter"/>
</dbReference>
<dbReference type="GO" id="GO:1990281">
    <property type="term" value="C:efflux pump complex"/>
    <property type="evidence" value="ECO:0007669"/>
    <property type="project" value="TreeGrafter"/>
</dbReference>
<keyword evidence="10" id="KW-1185">Reference proteome</keyword>
<proteinExistence type="inferred from homology"/>
<evidence type="ECO:0000256" key="6">
    <source>
        <dbReference type="ARBA" id="ARBA00023136"/>
    </source>
</evidence>
<protein>
    <submittedName>
        <fullName evidence="9">Outer membrane protein TolC</fullName>
    </submittedName>
</protein>
<gene>
    <name evidence="9" type="ORF">SAMN05443429_10914</name>
</gene>
<evidence type="ECO:0000313" key="10">
    <source>
        <dbReference type="Proteomes" id="UP000184335"/>
    </source>
</evidence>
<organism evidence="9 10">
    <name type="scientific">Cruoricaptor ignavus</name>
    <dbReference type="NCBI Taxonomy" id="1118202"/>
    <lineage>
        <taxon>Bacteria</taxon>
        <taxon>Pseudomonadati</taxon>
        <taxon>Bacteroidota</taxon>
        <taxon>Flavobacteriia</taxon>
        <taxon>Flavobacteriales</taxon>
        <taxon>Weeksellaceae</taxon>
        <taxon>Cruoricaptor</taxon>
    </lineage>
</organism>
<keyword evidence="3" id="KW-0813">Transport</keyword>
<keyword evidence="6" id="KW-0472">Membrane</keyword>
<keyword evidence="8" id="KW-0175">Coiled coil</keyword>
<evidence type="ECO:0000256" key="5">
    <source>
        <dbReference type="ARBA" id="ARBA00022692"/>
    </source>
</evidence>
<reference evidence="9 10" key="1">
    <citation type="submission" date="2016-11" db="EMBL/GenBank/DDBJ databases">
        <authorList>
            <person name="Jaros S."/>
            <person name="Januszkiewicz K."/>
            <person name="Wedrychowicz H."/>
        </authorList>
    </citation>
    <scope>NUCLEOTIDE SEQUENCE [LARGE SCALE GENOMIC DNA]</scope>
    <source>
        <strain evidence="9 10">DSM 25479</strain>
    </source>
</reference>
<dbReference type="GO" id="GO:0009279">
    <property type="term" value="C:cell outer membrane"/>
    <property type="evidence" value="ECO:0007669"/>
    <property type="project" value="UniProtKB-SubCell"/>
</dbReference>
<dbReference type="AlphaFoldDB" id="A0A1M6GHE0"/>
<dbReference type="EMBL" id="FQYI01000009">
    <property type="protein sequence ID" value="SHJ09374.1"/>
    <property type="molecule type" value="Genomic_DNA"/>
</dbReference>
<evidence type="ECO:0000256" key="1">
    <source>
        <dbReference type="ARBA" id="ARBA00004442"/>
    </source>
</evidence>
<dbReference type="Proteomes" id="UP000184335">
    <property type="component" value="Unassembled WGS sequence"/>
</dbReference>
<dbReference type="RefSeq" id="WP_073180380.1">
    <property type="nucleotide sequence ID" value="NZ_FQYI01000009.1"/>
</dbReference>
<evidence type="ECO:0000256" key="3">
    <source>
        <dbReference type="ARBA" id="ARBA00022448"/>
    </source>
</evidence>
<dbReference type="GO" id="GO:0015562">
    <property type="term" value="F:efflux transmembrane transporter activity"/>
    <property type="evidence" value="ECO:0007669"/>
    <property type="project" value="InterPro"/>
</dbReference>
<comment type="similarity">
    <text evidence="2">Belongs to the outer membrane factor (OMF) (TC 1.B.17) family.</text>
</comment>
<evidence type="ECO:0000256" key="4">
    <source>
        <dbReference type="ARBA" id="ARBA00022452"/>
    </source>
</evidence>
<evidence type="ECO:0000256" key="8">
    <source>
        <dbReference type="SAM" id="Coils"/>
    </source>
</evidence>
<keyword evidence="7" id="KW-0998">Cell outer membrane</keyword>
<feature type="coiled-coil region" evidence="8">
    <location>
        <begin position="403"/>
        <end position="430"/>
    </location>
</feature>
<keyword evidence="4" id="KW-1134">Transmembrane beta strand</keyword>
<dbReference type="InterPro" id="IPR051906">
    <property type="entry name" value="TolC-like"/>
</dbReference>
<dbReference type="Gene3D" id="1.20.1600.10">
    <property type="entry name" value="Outer membrane efflux proteins (OEP)"/>
    <property type="match status" value="1"/>
</dbReference>
<sequence length="443" mass="50410">MKKIILTTLLAAGLMHAQEARLLTLQDAVNYALENKADALKARKDIERAEAKIREVRGNVFPQISVNSATNYNPLLQESLLPGELAGMPGQKVPVTFGTKWNSTNVAQMQQLIFNEQVFTGLKAARSTREFYQLNAQLTDENLIERVANAYYQVYKTDQMMKNMQENLSLTQQTSKVIKGLLDAGLARKIDYDRIVVAENNIASTVKTLENATQLAENALKFYMGMDIAQPIRLPQDTFEPKYLPGEQTQYDERSEIKLAKKQIELLQWQKRASESEYYPVVALTANYGWMGQGAKFPWWHGEKDGVYWNDFSQIGLNINIPVFRGFSVKSRIEQNQIDIEKAQLDLKDTKMGLDMQYQNAITKLQNNMTQIEIQQGNVKLAEDVMNNTRSNYQYGLATMNDIVDAESDLAEAKNNYTNALLEYKMAEVELLKSQGRLRTLTQ</sequence>
<evidence type="ECO:0000256" key="7">
    <source>
        <dbReference type="ARBA" id="ARBA00023237"/>
    </source>
</evidence>
<dbReference type="InterPro" id="IPR003423">
    <property type="entry name" value="OMP_efflux"/>
</dbReference>
<dbReference type="PANTHER" id="PTHR30026">
    <property type="entry name" value="OUTER MEMBRANE PROTEIN TOLC"/>
    <property type="match status" value="1"/>
</dbReference>